<reference evidence="1 2" key="1">
    <citation type="submission" date="2018-09" db="EMBL/GenBank/DDBJ databases">
        <title>Evolutionary history of phycoerythrin pigmentation in the water bloom-forming cyanobacterium Microcystis aeruginosa.</title>
        <authorList>
            <person name="Tanabe Y."/>
            <person name="Tanabe Y."/>
            <person name="Yamaguchi H."/>
        </authorList>
    </citation>
    <scope>NUCLEOTIDE SEQUENCE [LARGE SCALE GENOMIC DNA]</scope>
    <source>
        <strain evidence="1 2">NIES-2519</strain>
    </source>
</reference>
<dbReference type="Proteomes" id="UP000323569">
    <property type="component" value="Unassembled WGS sequence"/>
</dbReference>
<dbReference type="AlphaFoldDB" id="A0A5A5RII9"/>
<accession>A0A5A5RII9</accession>
<protein>
    <submittedName>
        <fullName evidence="1">Uncharacterized protein</fullName>
    </submittedName>
</protein>
<dbReference type="RefSeq" id="WP_051011178.1">
    <property type="nucleotide sequence ID" value="NZ_BHVO01000085.1"/>
</dbReference>
<organism evidence="1 2">
    <name type="scientific">Microcystis aeruginosa NIES-2519</name>
    <dbReference type="NCBI Taxonomy" id="2303981"/>
    <lineage>
        <taxon>Bacteria</taxon>
        <taxon>Bacillati</taxon>
        <taxon>Cyanobacteriota</taxon>
        <taxon>Cyanophyceae</taxon>
        <taxon>Oscillatoriophycideae</taxon>
        <taxon>Chroococcales</taxon>
        <taxon>Microcystaceae</taxon>
        <taxon>Microcystis</taxon>
    </lineage>
</organism>
<proteinExistence type="predicted"/>
<gene>
    <name evidence="1" type="ORF">MiYa_03696</name>
</gene>
<dbReference type="EMBL" id="BHVO01000085">
    <property type="protein sequence ID" value="GCA72146.1"/>
    <property type="molecule type" value="Genomic_DNA"/>
</dbReference>
<name>A0A5A5RII9_MICAE</name>
<evidence type="ECO:0000313" key="1">
    <source>
        <dbReference type="EMBL" id="GCA72146.1"/>
    </source>
</evidence>
<sequence>MYVARSKDLTANQTNNINCSRQKCHDNNCNFIPNYPKIFFDVNTAEPLQPWLPIEKIEDLLD</sequence>
<comment type="caution">
    <text evidence="1">The sequence shown here is derived from an EMBL/GenBank/DDBJ whole genome shotgun (WGS) entry which is preliminary data.</text>
</comment>
<evidence type="ECO:0000313" key="2">
    <source>
        <dbReference type="Proteomes" id="UP000323569"/>
    </source>
</evidence>